<protein>
    <recommendedName>
        <fullName evidence="3">NmrA-like family domain-containing protein 1</fullName>
    </recommendedName>
</protein>
<dbReference type="EMBL" id="JAIQCJ010002527">
    <property type="protein sequence ID" value="KAJ8776021.1"/>
    <property type="molecule type" value="Genomic_DNA"/>
</dbReference>
<comment type="similarity">
    <text evidence="1">Belongs to the NmrA-type oxidoreductase family.</text>
</comment>
<evidence type="ECO:0000256" key="3">
    <source>
        <dbReference type="ARBA" id="ARBA00040296"/>
    </source>
</evidence>
<dbReference type="PANTHER" id="PTHR42748">
    <property type="entry name" value="NITROGEN METABOLITE REPRESSION PROTEIN NMRA FAMILY MEMBER"/>
    <property type="match status" value="1"/>
</dbReference>
<accession>A0AB34G8G2</accession>
<name>A0AB34G8G2_ESCRO</name>
<proteinExistence type="inferred from homology"/>
<feature type="domain" description="NmrA-like" evidence="4">
    <location>
        <begin position="22"/>
        <end position="89"/>
    </location>
</feature>
<dbReference type="Proteomes" id="UP001159641">
    <property type="component" value="Unassembled WGS sequence"/>
</dbReference>
<sequence>MEDPKLNLLPDPSCISSSPVLQGGSVARAILESKKYEVRALARDVTQPNAQVLQDLGAEVVKGDLNDKASVEASLKGAFMVTNFWDHFSKEKEVCQVGTTFEPFLFLLPGYSALPGRR</sequence>
<reference evidence="5 6" key="1">
    <citation type="submission" date="2022-11" db="EMBL/GenBank/DDBJ databases">
        <title>Whole genome sequence of Eschrichtius robustus ER-17-0199.</title>
        <authorList>
            <person name="Bruniche-Olsen A."/>
            <person name="Black A.N."/>
            <person name="Fields C.J."/>
            <person name="Walden K."/>
            <person name="Dewoody J.A."/>
        </authorList>
    </citation>
    <scope>NUCLEOTIDE SEQUENCE [LARGE SCALE GENOMIC DNA]</scope>
    <source>
        <strain evidence="5">ER-17-0199</strain>
        <tissue evidence="5">Blubber</tissue>
    </source>
</reference>
<evidence type="ECO:0000313" key="5">
    <source>
        <dbReference type="EMBL" id="KAJ8776021.1"/>
    </source>
</evidence>
<organism evidence="5 6">
    <name type="scientific">Eschrichtius robustus</name>
    <name type="common">California gray whale</name>
    <name type="synonym">Eschrichtius gibbosus</name>
    <dbReference type="NCBI Taxonomy" id="9764"/>
    <lineage>
        <taxon>Eukaryota</taxon>
        <taxon>Metazoa</taxon>
        <taxon>Chordata</taxon>
        <taxon>Craniata</taxon>
        <taxon>Vertebrata</taxon>
        <taxon>Euteleostomi</taxon>
        <taxon>Mammalia</taxon>
        <taxon>Eutheria</taxon>
        <taxon>Laurasiatheria</taxon>
        <taxon>Artiodactyla</taxon>
        <taxon>Whippomorpha</taxon>
        <taxon>Cetacea</taxon>
        <taxon>Mysticeti</taxon>
        <taxon>Eschrichtiidae</taxon>
        <taxon>Eschrichtius</taxon>
    </lineage>
</organism>
<dbReference type="Pfam" id="PF05368">
    <property type="entry name" value="NmrA"/>
    <property type="match status" value="1"/>
</dbReference>
<keyword evidence="2" id="KW-0521">NADP</keyword>
<dbReference type="GO" id="GO:0005634">
    <property type="term" value="C:nucleus"/>
    <property type="evidence" value="ECO:0007669"/>
    <property type="project" value="TreeGrafter"/>
</dbReference>
<dbReference type="AlphaFoldDB" id="A0AB34G8G2"/>
<dbReference type="Gene3D" id="3.40.50.720">
    <property type="entry name" value="NAD(P)-binding Rossmann-like Domain"/>
    <property type="match status" value="1"/>
</dbReference>
<evidence type="ECO:0000259" key="4">
    <source>
        <dbReference type="Pfam" id="PF05368"/>
    </source>
</evidence>
<evidence type="ECO:0000313" key="6">
    <source>
        <dbReference type="Proteomes" id="UP001159641"/>
    </source>
</evidence>
<dbReference type="InterPro" id="IPR036291">
    <property type="entry name" value="NAD(P)-bd_dom_sf"/>
</dbReference>
<keyword evidence="6" id="KW-1185">Reference proteome</keyword>
<dbReference type="InterPro" id="IPR008030">
    <property type="entry name" value="NmrA-like"/>
</dbReference>
<dbReference type="InterPro" id="IPR051164">
    <property type="entry name" value="NmrA-like_oxidored"/>
</dbReference>
<comment type="caution">
    <text evidence="5">The sequence shown here is derived from an EMBL/GenBank/DDBJ whole genome shotgun (WGS) entry which is preliminary data.</text>
</comment>
<evidence type="ECO:0000256" key="1">
    <source>
        <dbReference type="ARBA" id="ARBA00006328"/>
    </source>
</evidence>
<gene>
    <name evidence="5" type="ORF">J1605_015865</name>
</gene>
<dbReference type="PANTHER" id="PTHR42748:SF10">
    <property type="entry name" value="NMRA-LIKE DOMAIN-CONTAINING PROTEIN"/>
    <property type="match status" value="1"/>
</dbReference>
<dbReference type="SUPFAM" id="SSF51735">
    <property type="entry name" value="NAD(P)-binding Rossmann-fold domains"/>
    <property type="match status" value="1"/>
</dbReference>
<evidence type="ECO:0000256" key="2">
    <source>
        <dbReference type="ARBA" id="ARBA00022857"/>
    </source>
</evidence>